<reference evidence="3" key="2">
    <citation type="journal article" date="2021" name="PeerJ">
        <title>Extensive microbial diversity within the chicken gut microbiome revealed by metagenomics and culture.</title>
        <authorList>
            <person name="Gilroy R."/>
            <person name="Ravi A."/>
            <person name="Getino M."/>
            <person name="Pursley I."/>
            <person name="Horton D.L."/>
            <person name="Alikhan N.F."/>
            <person name="Baker D."/>
            <person name="Gharbi K."/>
            <person name="Hall N."/>
            <person name="Watson M."/>
            <person name="Adriaenssens E.M."/>
            <person name="Foster-Nyarko E."/>
            <person name="Jarju S."/>
            <person name="Secka A."/>
            <person name="Antonio M."/>
            <person name="Oren A."/>
            <person name="Chaudhuri R.R."/>
            <person name="La Ragione R."/>
            <person name="Hildebrand F."/>
            <person name="Pallen M.J."/>
        </authorList>
    </citation>
    <scope>NUCLEOTIDE SEQUENCE</scope>
    <source>
        <strain evidence="3">CHK33-4379</strain>
    </source>
</reference>
<dbReference type="CDD" id="cd00093">
    <property type="entry name" value="HTH_XRE"/>
    <property type="match status" value="1"/>
</dbReference>
<dbReference type="AlphaFoldDB" id="A0A9D1KJ33"/>
<dbReference type="EMBL" id="DVLL01000010">
    <property type="protein sequence ID" value="HIT58494.1"/>
    <property type="molecule type" value="Genomic_DNA"/>
</dbReference>
<gene>
    <name evidence="3" type="ORF">IAC39_02090</name>
</gene>
<dbReference type="Gene3D" id="1.10.260.40">
    <property type="entry name" value="lambda repressor-like DNA-binding domains"/>
    <property type="match status" value="1"/>
</dbReference>
<dbReference type="Proteomes" id="UP000824136">
    <property type="component" value="Unassembled WGS sequence"/>
</dbReference>
<comment type="caution">
    <text evidence="3">The sequence shown here is derived from an EMBL/GenBank/DDBJ whole genome shotgun (WGS) entry which is preliminary data.</text>
</comment>
<evidence type="ECO:0000256" key="1">
    <source>
        <dbReference type="ARBA" id="ARBA00023125"/>
    </source>
</evidence>
<name>A0A9D1KJ33_9FIRM</name>
<dbReference type="SMART" id="SM00530">
    <property type="entry name" value="HTH_XRE"/>
    <property type="match status" value="1"/>
</dbReference>
<dbReference type="PANTHER" id="PTHR46558">
    <property type="entry name" value="TRACRIPTIONAL REGULATORY PROTEIN-RELATED-RELATED"/>
    <property type="match status" value="1"/>
</dbReference>
<evidence type="ECO:0000259" key="2">
    <source>
        <dbReference type="PROSITE" id="PS50943"/>
    </source>
</evidence>
<dbReference type="InterPro" id="IPR010982">
    <property type="entry name" value="Lambda_DNA-bd_dom_sf"/>
</dbReference>
<feature type="domain" description="HTH cro/C1-type" evidence="2">
    <location>
        <begin position="9"/>
        <end position="63"/>
    </location>
</feature>
<dbReference type="Pfam" id="PF01381">
    <property type="entry name" value="HTH_3"/>
    <property type="match status" value="1"/>
</dbReference>
<evidence type="ECO:0000313" key="4">
    <source>
        <dbReference type="Proteomes" id="UP000824136"/>
    </source>
</evidence>
<dbReference type="PANTHER" id="PTHR46558:SF4">
    <property type="entry name" value="DNA-BIDING PHAGE PROTEIN"/>
    <property type="match status" value="1"/>
</dbReference>
<reference evidence="3" key="1">
    <citation type="submission" date="2020-10" db="EMBL/GenBank/DDBJ databases">
        <authorList>
            <person name="Gilroy R."/>
        </authorList>
    </citation>
    <scope>NUCLEOTIDE SEQUENCE</scope>
    <source>
        <strain evidence="3">CHK33-4379</strain>
    </source>
</reference>
<keyword evidence="1" id="KW-0238">DNA-binding</keyword>
<protein>
    <submittedName>
        <fullName evidence="3">Helix-turn-helix domain-containing protein</fullName>
    </submittedName>
</protein>
<dbReference type="InterPro" id="IPR001387">
    <property type="entry name" value="Cro/C1-type_HTH"/>
</dbReference>
<sequence>MEQTIGNLIAEHRKRLGYTQSELASRLGVTDKAVSKWERNLSCPDISLLPKLSELFGISIDELMHGKSCCEDSIEEPSRKIGLPSGAAETVRTVLTAVATAMGVATAVLSLMGSIETENASVLLGIGLACAGAAMLSRGKTDE</sequence>
<dbReference type="PROSITE" id="PS50943">
    <property type="entry name" value="HTH_CROC1"/>
    <property type="match status" value="1"/>
</dbReference>
<dbReference type="GO" id="GO:0003677">
    <property type="term" value="F:DNA binding"/>
    <property type="evidence" value="ECO:0007669"/>
    <property type="project" value="UniProtKB-KW"/>
</dbReference>
<evidence type="ECO:0000313" key="3">
    <source>
        <dbReference type="EMBL" id="HIT58494.1"/>
    </source>
</evidence>
<dbReference type="SUPFAM" id="SSF47413">
    <property type="entry name" value="lambda repressor-like DNA-binding domains"/>
    <property type="match status" value="1"/>
</dbReference>
<proteinExistence type="predicted"/>
<accession>A0A9D1KJ33</accession>
<organism evidence="3 4">
    <name type="scientific">Candidatus Faeciplasma pullistercoris</name>
    <dbReference type="NCBI Taxonomy" id="2840800"/>
    <lineage>
        <taxon>Bacteria</taxon>
        <taxon>Bacillati</taxon>
        <taxon>Bacillota</taxon>
        <taxon>Clostridia</taxon>
        <taxon>Eubacteriales</taxon>
        <taxon>Oscillospiraceae</taxon>
        <taxon>Oscillospiraceae incertae sedis</taxon>
        <taxon>Candidatus Faeciplasma</taxon>
    </lineage>
</organism>